<dbReference type="Pfam" id="PF13917">
    <property type="entry name" value="zf-CCHC_3"/>
    <property type="match status" value="1"/>
</dbReference>
<feature type="region of interest" description="Disordered" evidence="1">
    <location>
        <begin position="41"/>
        <end position="299"/>
    </location>
</feature>
<feature type="compositionally biased region" description="Low complexity" evidence="1">
    <location>
        <begin position="157"/>
        <end position="168"/>
    </location>
</feature>
<feature type="compositionally biased region" description="Basic and acidic residues" evidence="1">
    <location>
        <begin position="218"/>
        <end position="265"/>
    </location>
</feature>
<keyword evidence="3" id="KW-1185">Reference proteome</keyword>
<feature type="compositionally biased region" description="Basic and acidic residues" evidence="1">
    <location>
        <begin position="187"/>
        <end position="209"/>
    </location>
</feature>
<evidence type="ECO:0000256" key="1">
    <source>
        <dbReference type="SAM" id="MobiDB-lite"/>
    </source>
</evidence>
<dbReference type="EMBL" id="JAUJFL010000001">
    <property type="protein sequence ID" value="KAK2615119.1"/>
    <property type="molecule type" value="Genomic_DNA"/>
</dbReference>
<gene>
    <name evidence="2" type="ORF">N8I77_001895</name>
</gene>
<evidence type="ECO:0000313" key="3">
    <source>
        <dbReference type="Proteomes" id="UP001265746"/>
    </source>
</evidence>
<evidence type="ECO:0000313" key="2">
    <source>
        <dbReference type="EMBL" id="KAK2615119.1"/>
    </source>
</evidence>
<feature type="compositionally biased region" description="Low complexity" evidence="1">
    <location>
        <begin position="111"/>
        <end position="138"/>
    </location>
</feature>
<sequence>MHSYRGRGGPRKPTPTNVQCQKCLKRGHYSYECKVQLQERPYNARPSRTQQLLNPKLVPKLTNDTPDDATRKKGVADEELARKEAERARKRELDEDDEPRGREHEFKRQRSSSVDSVSSISTRSSKSPPPRARASPAPRRAHDDSPPARRARRSRSFDSVSDGSRGRSPNPDAQYRPRHGRHQGSPDPREHPDSRREARDSSSERDPRPHVRQTRRSSPSDDGRPPPRRQQRYDSRSPGRQDPRDRRRAEEGQYREYRERHEGPRGRQGHRTPPEPEPPRERSLSPFSKRLALTQAMNR</sequence>
<feature type="compositionally biased region" description="Basic and acidic residues" evidence="1">
    <location>
        <begin position="68"/>
        <end position="108"/>
    </location>
</feature>
<comment type="caution">
    <text evidence="2">The sequence shown here is derived from an EMBL/GenBank/DDBJ whole genome shotgun (WGS) entry which is preliminary data.</text>
</comment>
<accession>A0AAD9SSV5</accession>
<dbReference type="AlphaFoldDB" id="A0AAD9SSV5"/>
<organism evidence="2 3">
    <name type="scientific">Phomopsis amygdali</name>
    <name type="common">Fusicoccum amygdali</name>
    <dbReference type="NCBI Taxonomy" id="1214568"/>
    <lineage>
        <taxon>Eukaryota</taxon>
        <taxon>Fungi</taxon>
        <taxon>Dikarya</taxon>
        <taxon>Ascomycota</taxon>
        <taxon>Pezizomycotina</taxon>
        <taxon>Sordariomycetes</taxon>
        <taxon>Sordariomycetidae</taxon>
        <taxon>Diaporthales</taxon>
        <taxon>Diaporthaceae</taxon>
        <taxon>Diaporthe</taxon>
    </lineage>
</organism>
<feature type="compositionally biased region" description="Basic and acidic residues" evidence="1">
    <location>
        <begin position="272"/>
        <end position="283"/>
    </location>
</feature>
<proteinExistence type="predicted"/>
<name>A0AAD9SSV5_PHOAM</name>
<dbReference type="Proteomes" id="UP001265746">
    <property type="component" value="Unassembled WGS sequence"/>
</dbReference>
<protein>
    <recommendedName>
        <fullName evidence="4">Zinc knuckle-domain-containing protein</fullName>
    </recommendedName>
</protein>
<evidence type="ECO:0008006" key="4">
    <source>
        <dbReference type="Google" id="ProtNLM"/>
    </source>
</evidence>
<reference evidence="2" key="1">
    <citation type="submission" date="2023-06" db="EMBL/GenBank/DDBJ databases">
        <authorList>
            <person name="Noh H."/>
        </authorList>
    </citation>
    <scope>NUCLEOTIDE SEQUENCE</scope>
    <source>
        <strain evidence="2">DUCC20226</strain>
    </source>
</reference>